<keyword evidence="2" id="KW-1185">Reference proteome</keyword>
<accession>A0ABM9H7F9</accession>
<dbReference type="InterPro" id="IPR010982">
    <property type="entry name" value="Lambda_DNA-bd_dom_sf"/>
</dbReference>
<proteinExistence type="predicted"/>
<dbReference type="EMBL" id="CAKXYP010000025">
    <property type="protein sequence ID" value="CAH9419552.1"/>
    <property type="molecule type" value="Genomic_DNA"/>
</dbReference>
<dbReference type="Pfam" id="PF13560">
    <property type="entry name" value="HTH_31"/>
    <property type="match status" value="1"/>
</dbReference>
<dbReference type="RefSeq" id="WP_318575519.1">
    <property type="nucleotide sequence ID" value="NZ_CAKXYP010000025.1"/>
</dbReference>
<evidence type="ECO:0000313" key="2">
    <source>
        <dbReference type="Proteomes" id="UP001154015"/>
    </source>
</evidence>
<evidence type="ECO:0000313" key="1">
    <source>
        <dbReference type="EMBL" id="CAH9419552.1"/>
    </source>
</evidence>
<reference evidence="1" key="1">
    <citation type="submission" date="2022-03" db="EMBL/GenBank/DDBJ databases">
        <authorList>
            <person name="Leyn A S."/>
        </authorList>
    </citation>
    <scope>NUCLEOTIDE SEQUENCE</scope>
    <source>
        <strain evidence="1">Streptomyces globisporus 4-3</strain>
    </source>
</reference>
<protein>
    <recommendedName>
        <fullName evidence="3">XRE family transcriptional regulator</fullName>
    </recommendedName>
</protein>
<sequence>MTAYELPLTLQRLATYVREGRLELRLGIAAAAEKAGMSKDTWRRVEEGSRVRDTSYAKIDSVLGWAPGSALSILDGEEVIQVQAPGVGSAAAARIPENDLDRAITSAMVAVVDNMTAAEIREVARRVVEDLKDHGIL</sequence>
<comment type="caution">
    <text evidence="1">The sequence shown here is derived from an EMBL/GenBank/DDBJ whole genome shotgun (WGS) entry which is preliminary data.</text>
</comment>
<organism evidence="1 2">
    <name type="scientific">Streptomyces globisporus</name>
    <dbReference type="NCBI Taxonomy" id="1908"/>
    <lineage>
        <taxon>Bacteria</taxon>
        <taxon>Bacillati</taxon>
        <taxon>Actinomycetota</taxon>
        <taxon>Actinomycetes</taxon>
        <taxon>Kitasatosporales</taxon>
        <taxon>Streptomycetaceae</taxon>
        <taxon>Streptomyces</taxon>
    </lineage>
</organism>
<name>A0ABM9H7F9_STRGL</name>
<dbReference type="Gene3D" id="1.10.260.40">
    <property type="entry name" value="lambda repressor-like DNA-binding domains"/>
    <property type="match status" value="1"/>
</dbReference>
<gene>
    <name evidence="1" type="ORF">SGL43_06607</name>
</gene>
<dbReference type="SUPFAM" id="SSF47413">
    <property type="entry name" value="lambda repressor-like DNA-binding domains"/>
    <property type="match status" value="1"/>
</dbReference>
<dbReference type="Proteomes" id="UP001154015">
    <property type="component" value="Unassembled WGS sequence"/>
</dbReference>
<evidence type="ECO:0008006" key="3">
    <source>
        <dbReference type="Google" id="ProtNLM"/>
    </source>
</evidence>